<dbReference type="InterPro" id="IPR046611">
    <property type="entry name" value="DUF6670"/>
</dbReference>
<name>E9EHX3_METAQ</name>
<proteinExistence type="predicted"/>
<accession>E9EHX3</accession>
<dbReference type="Proteomes" id="UP000002499">
    <property type="component" value="Unassembled WGS sequence"/>
</dbReference>
<organism evidence="2">
    <name type="scientific">Metarhizium acridum (strain CQMa 102)</name>
    <dbReference type="NCBI Taxonomy" id="655827"/>
    <lineage>
        <taxon>Eukaryota</taxon>
        <taxon>Fungi</taxon>
        <taxon>Dikarya</taxon>
        <taxon>Ascomycota</taxon>
        <taxon>Pezizomycotina</taxon>
        <taxon>Sordariomycetes</taxon>
        <taxon>Hypocreomycetidae</taxon>
        <taxon>Hypocreales</taxon>
        <taxon>Clavicipitaceae</taxon>
        <taxon>Metarhizium</taxon>
    </lineage>
</organism>
<sequence>MSVITACVTRLCNPPLICKLHNHRHYEAYDAASTCGFAAGGSRLAWGDDHFITSNYPNFTVAGWYRHMKVDLQISATKQVSWFVRSPIDDHLSLLATFIGSITDDRGTTKIVGMCPAEYARSMNPLDPLVLSRHSVPQLKRPLHFFTYQILHLDECAQLLPTDMRADGMTLCRLAHVRNLNGEALVYWDVAFVNIPSRILEAAQCEHLSGCNRLYMIITKR</sequence>
<evidence type="ECO:0000313" key="1">
    <source>
        <dbReference type="EMBL" id="EFY84496.1"/>
    </source>
</evidence>
<dbReference type="Pfam" id="PF20375">
    <property type="entry name" value="DUF6670"/>
    <property type="match status" value="1"/>
</dbReference>
<gene>
    <name evidence="1" type="ORF">MAC_09471</name>
</gene>
<keyword evidence="2" id="KW-1185">Reference proteome</keyword>
<dbReference type="AlphaFoldDB" id="E9EHX3"/>
<dbReference type="InParanoid" id="E9EHX3"/>
<dbReference type="EMBL" id="GL698622">
    <property type="protein sequence ID" value="EFY84496.1"/>
    <property type="molecule type" value="Genomic_DNA"/>
</dbReference>
<evidence type="ECO:0000313" key="2">
    <source>
        <dbReference type="Proteomes" id="UP000002499"/>
    </source>
</evidence>
<protein>
    <submittedName>
        <fullName evidence="1">Uncharacterized protein</fullName>
    </submittedName>
</protein>
<reference evidence="1 2" key="1">
    <citation type="journal article" date="2011" name="PLoS Genet.">
        <title>Genome sequencing and comparative transcriptomics of the model entomopathogenic fungi Metarhizium anisopliae and M. acridum.</title>
        <authorList>
            <person name="Gao Q."/>
            <person name="Jin K."/>
            <person name="Ying S.H."/>
            <person name="Zhang Y."/>
            <person name="Xiao G."/>
            <person name="Shang Y."/>
            <person name="Duan Z."/>
            <person name="Hu X."/>
            <person name="Xie X.Q."/>
            <person name="Zhou G."/>
            <person name="Peng G."/>
            <person name="Luo Z."/>
            <person name="Huang W."/>
            <person name="Wang B."/>
            <person name="Fang W."/>
            <person name="Wang S."/>
            <person name="Zhong Y."/>
            <person name="Ma L.J."/>
            <person name="St Leger R.J."/>
            <person name="Zhao G.P."/>
            <person name="Pei Y."/>
            <person name="Feng M.G."/>
            <person name="Xia Y."/>
            <person name="Wang C."/>
        </authorList>
    </citation>
    <scope>NUCLEOTIDE SEQUENCE [LARGE SCALE GENOMIC DNA]</scope>
    <source>
        <strain evidence="1 2">CQMa 102</strain>
    </source>
</reference>
<dbReference type="eggNOG" id="ENOG502T7SF">
    <property type="taxonomic scope" value="Eukaryota"/>
</dbReference>
<dbReference type="HOGENOM" id="CLU_1250929_0_0_1"/>
<dbReference type="OrthoDB" id="4945137at2759"/>